<gene>
    <name evidence="1" type="ORF">MNEG_15587</name>
</gene>
<dbReference type="KEGG" id="mng:MNEG_15587"/>
<dbReference type="PANTHER" id="PTHR13302:SF8">
    <property type="entry name" value="CONSERVED OLIGOMERIC GOLGI COMPLEX SUBUNIT 3"/>
    <property type="match status" value="1"/>
</dbReference>
<accession>A0A0D2IWL9</accession>
<dbReference type="PANTHER" id="PTHR13302">
    <property type="entry name" value="CONSERVED OLIGOMERIC GOLGI COMPLEX COMPONENT 3"/>
    <property type="match status" value="1"/>
</dbReference>
<proteinExistence type="predicted"/>
<dbReference type="GO" id="GO:0016020">
    <property type="term" value="C:membrane"/>
    <property type="evidence" value="ECO:0007669"/>
    <property type="project" value="InterPro"/>
</dbReference>
<dbReference type="STRING" id="145388.A0A0D2IWL9"/>
<dbReference type="GeneID" id="25733263"/>
<dbReference type="GO" id="GO:0006886">
    <property type="term" value="P:intracellular protein transport"/>
    <property type="evidence" value="ECO:0007669"/>
    <property type="project" value="InterPro"/>
</dbReference>
<organism evidence="1 2">
    <name type="scientific">Monoraphidium neglectum</name>
    <dbReference type="NCBI Taxonomy" id="145388"/>
    <lineage>
        <taxon>Eukaryota</taxon>
        <taxon>Viridiplantae</taxon>
        <taxon>Chlorophyta</taxon>
        <taxon>core chlorophytes</taxon>
        <taxon>Chlorophyceae</taxon>
        <taxon>CS clade</taxon>
        <taxon>Sphaeropleales</taxon>
        <taxon>Selenastraceae</taxon>
        <taxon>Monoraphidium</taxon>
    </lineage>
</organism>
<reference evidence="1 2" key="1">
    <citation type="journal article" date="2013" name="BMC Genomics">
        <title>Reconstruction of the lipid metabolism for the microalga Monoraphidium neglectum from its genome sequence reveals characteristics suitable for biofuel production.</title>
        <authorList>
            <person name="Bogen C."/>
            <person name="Al-Dilaimi A."/>
            <person name="Albersmeier A."/>
            <person name="Wichmann J."/>
            <person name="Grundmann M."/>
            <person name="Rupp O."/>
            <person name="Lauersen K.J."/>
            <person name="Blifernez-Klassen O."/>
            <person name="Kalinowski J."/>
            <person name="Goesmann A."/>
            <person name="Mussgnug J.H."/>
            <person name="Kruse O."/>
        </authorList>
    </citation>
    <scope>NUCLEOTIDE SEQUENCE [LARGE SCALE GENOMIC DNA]</scope>
    <source>
        <strain evidence="1 2">SAG 48.87</strain>
    </source>
</reference>
<evidence type="ECO:0000313" key="1">
    <source>
        <dbReference type="EMBL" id="KIY92377.1"/>
    </source>
</evidence>
<dbReference type="EMBL" id="KK105678">
    <property type="protein sequence ID" value="KIY92377.1"/>
    <property type="molecule type" value="Genomic_DNA"/>
</dbReference>
<sequence>MLGFITKVTAVRVAATTNPSAARPLREQAFASAEKLSEVVAKVNAALAGPVPEAAAKACLYLTNPATRAILFRPIKSNIAEAHGQVAQLLEAEYLPEEAAAVPLMQPDALGAALEF</sequence>
<protein>
    <submittedName>
        <fullName evidence="1">Component of oligomeric golgi complex 3</fullName>
    </submittedName>
</protein>
<dbReference type="Proteomes" id="UP000054498">
    <property type="component" value="Unassembled WGS sequence"/>
</dbReference>
<dbReference type="GO" id="GO:0007030">
    <property type="term" value="P:Golgi organization"/>
    <property type="evidence" value="ECO:0007669"/>
    <property type="project" value="TreeGrafter"/>
</dbReference>
<name>A0A0D2IWL9_9CHLO</name>
<dbReference type="GO" id="GO:0006891">
    <property type="term" value="P:intra-Golgi vesicle-mediated transport"/>
    <property type="evidence" value="ECO:0007669"/>
    <property type="project" value="TreeGrafter"/>
</dbReference>
<dbReference type="OrthoDB" id="296793at2759"/>
<dbReference type="GO" id="GO:0017119">
    <property type="term" value="C:Golgi transport complex"/>
    <property type="evidence" value="ECO:0007669"/>
    <property type="project" value="TreeGrafter"/>
</dbReference>
<dbReference type="InterPro" id="IPR007265">
    <property type="entry name" value="COG_su3"/>
</dbReference>
<dbReference type="AlphaFoldDB" id="A0A0D2IWL9"/>
<evidence type="ECO:0000313" key="2">
    <source>
        <dbReference type="Proteomes" id="UP000054498"/>
    </source>
</evidence>
<dbReference type="RefSeq" id="XP_013891397.1">
    <property type="nucleotide sequence ID" value="XM_014035943.1"/>
</dbReference>
<dbReference type="GO" id="GO:0005801">
    <property type="term" value="C:cis-Golgi network"/>
    <property type="evidence" value="ECO:0007669"/>
    <property type="project" value="InterPro"/>
</dbReference>
<keyword evidence="2" id="KW-1185">Reference proteome</keyword>